<sequence>MMLPRSMKFMTGRRIFHTATVRAFQSTAKKSLTIPFLPVLPQKPGGVRGTPNDAYVPPPENKLEGSYHWYMEKIFALSVVPLATTAMLTTGPLSTAADSFFSVMLLGYCYMEFNSCITDYISERVYGVWHKYAMYMLGLGSAVSLFGIYKLETENDGVVGLVKSLWDSSEKDNSQKIEAKK</sequence>
<dbReference type="Pfam" id="PF05328">
    <property type="entry name" value="CybS"/>
    <property type="match status" value="1"/>
</dbReference>
<dbReference type="GO" id="GO:0006121">
    <property type="term" value="P:mitochondrial electron transport, succinate to ubiquinone"/>
    <property type="evidence" value="ECO:0007669"/>
    <property type="project" value="TreeGrafter"/>
</dbReference>
<comment type="caution">
    <text evidence="10">Lacks conserved residue(s) required for the propagation of feature annotation.</text>
</comment>
<evidence type="ECO:0000256" key="5">
    <source>
        <dbReference type="ARBA" id="ARBA00022946"/>
    </source>
</evidence>
<name>A0A6C1DP96_SACPS</name>
<organism evidence="11 12">
    <name type="scientific">Saccharomyces pastorianus</name>
    <name type="common">Lager yeast</name>
    <name type="synonym">Saccharomyces cerevisiae x Saccharomyces eubayanus</name>
    <dbReference type="NCBI Taxonomy" id="27292"/>
    <lineage>
        <taxon>Eukaryota</taxon>
        <taxon>Fungi</taxon>
        <taxon>Dikarya</taxon>
        <taxon>Ascomycota</taxon>
        <taxon>Saccharomycotina</taxon>
        <taxon>Saccharomycetes</taxon>
        <taxon>Saccharomycetales</taxon>
        <taxon>Saccharomycetaceae</taxon>
        <taxon>Saccharomyces</taxon>
    </lineage>
</organism>
<dbReference type="Proteomes" id="UP000501346">
    <property type="component" value="Chromosome ScIV"/>
</dbReference>
<evidence type="ECO:0000256" key="8">
    <source>
        <dbReference type="ARBA" id="ARBA00023136"/>
    </source>
</evidence>
<comment type="similarity">
    <text evidence="2 10">Belongs to the CybS family.</text>
</comment>
<dbReference type="AlphaFoldDB" id="A0A6C1DP96"/>
<evidence type="ECO:0000313" key="11">
    <source>
        <dbReference type="EMBL" id="QID78699.1"/>
    </source>
</evidence>
<keyword evidence="4 10" id="KW-0999">Mitochondrion inner membrane</keyword>
<keyword evidence="12" id="KW-1185">Reference proteome</keyword>
<dbReference type="InterPro" id="IPR034804">
    <property type="entry name" value="SQR/QFR_C/D"/>
</dbReference>
<protein>
    <recommendedName>
        <fullName evidence="10">Succinate dehydrogenase [ubiquinone] cytochrome b small subunit</fullName>
    </recommendedName>
</protein>
<evidence type="ECO:0000256" key="3">
    <source>
        <dbReference type="ARBA" id="ARBA00022692"/>
    </source>
</evidence>
<evidence type="ECO:0000256" key="6">
    <source>
        <dbReference type="ARBA" id="ARBA00022989"/>
    </source>
</evidence>
<keyword evidence="5 10" id="KW-0809">Transit peptide</keyword>
<dbReference type="EMBL" id="CP048985">
    <property type="protein sequence ID" value="QID78699.1"/>
    <property type="molecule type" value="Genomic_DNA"/>
</dbReference>
<reference evidence="11 12" key="1">
    <citation type="journal article" date="2019" name="BMC Genomics">
        <title>Chromosome level assembly and comparative genome analysis confirm lager-brewing yeasts originated from a single hybridization.</title>
        <authorList>
            <person name="Salazar A.N."/>
            <person name="Gorter de Vries A.R."/>
            <person name="van den Broek M."/>
            <person name="Brouwers N."/>
            <person name="de la Torre Cortes P."/>
            <person name="Kuijpers N.G.A."/>
            <person name="Daran J.G."/>
            <person name="Abeel T."/>
        </authorList>
    </citation>
    <scope>NUCLEOTIDE SEQUENCE [LARGE SCALE GENOMIC DNA]</scope>
    <source>
        <strain evidence="11 12">CBS 1483</strain>
    </source>
</reference>
<keyword evidence="7 10" id="KW-0496">Mitochondrion</keyword>
<evidence type="ECO:0000256" key="10">
    <source>
        <dbReference type="RuleBase" id="RU364031"/>
    </source>
</evidence>
<dbReference type="GO" id="GO:0005743">
    <property type="term" value="C:mitochondrial inner membrane"/>
    <property type="evidence" value="ECO:0007669"/>
    <property type="project" value="UniProtKB-SubCell"/>
</dbReference>
<evidence type="ECO:0000313" key="12">
    <source>
        <dbReference type="Proteomes" id="UP000501346"/>
    </source>
</evidence>
<dbReference type="Gene3D" id="1.20.1300.10">
    <property type="entry name" value="Fumarate reductase/succinate dehydrogenase, transmembrane subunit"/>
    <property type="match status" value="1"/>
</dbReference>
<feature type="transmembrane region" description="Helical" evidence="10">
    <location>
        <begin position="132"/>
        <end position="149"/>
    </location>
</feature>
<proteinExistence type="inferred from homology"/>
<evidence type="ECO:0000256" key="2">
    <source>
        <dbReference type="ARBA" id="ARBA00007294"/>
    </source>
</evidence>
<dbReference type="FunFam" id="1.20.1300.10:FF:000007">
    <property type="entry name" value="Succinate dehydrogenase [ubiquinone] cytochrome b small subunit"/>
    <property type="match status" value="1"/>
</dbReference>
<dbReference type="OrthoDB" id="18577at2759"/>
<dbReference type="GO" id="GO:0098796">
    <property type="term" value="C:membrane protein complex"/>
    <property type="evidence" value="ECO:0007669"/>
    <property type="project" value="UniProtKB-ARBA"/>
</dbReference>
<dbReference type="InterPro" id="IPR007992">
    <property type="entry name" value="CybS"/>
</dbReference>
<evidence type="ECO:0000256" key="4">
    <source>
        <dbReference type="ARBA" id="ARBA00022792"/>
    </source>
</evidence>
<comment type="subcellular location">
    <subcellularLocation>
        <location evidence="1 10">Mitochondrion inner membrane</location>
        <topology evidence="1 10">Multi-pass membrane protein</topology>
    </subcellularLocation>
</comment>
<keyword evidence="3 10" id="KW-0812">Transmembrane</keyword>
<keyword evidence="8 10" id="KW-0472">Membrane</keyword>
<feature type="binding site" evidence="9">
    <location>
        <position position="120"/>
    </location>
    <ligand>
        <name>a ubiquinone</name>
        <dbReference type="ChEBI" id="CHEBI:16389"/>
        <note>ligand shared with IP/SDHB</note>
    </ligand>
</feature>
<dbReference type="PANTHER" id="PTHR13337">
    <property type="entry name" value="SUCCINATE DEHYDROGENASE"/>
    <property type="match status" value="1"/>
</dbReference>
<evidence type="ECO:0000256" key="9">
    <source>
        <dbReference type="PIRSR" id="PIRSR607992-1"/>
    </source>
</evidence>
<dbReference type="GO" id="GO:0020037">
    <property type="term" value="F:heme binding"/>
    <property type="evidence" value="ECO:0007669"/>
    <property type="project" value="TreeGrafter"/>
</dbReference>
<gene>
    <name evidence="11" type="primary">SDH4_1</name>
    <name evidence="11" type="ORF">GRS66_000918</name>
</gene>
<accession>A0A6C1DP96</accession>
<keyword evidence="6 10" id="KW-1133">Transmembrane helix</keyword>
<dbReference type="GO" id="GO:0006099">
    <property type="term" value="P:tricarboxylic acid cycle"/>
    <property type="evidence" value="ECO:0007669"/>
    <property type="project" value="TreeGrafter"/>
</dbReference>
<dbReference type="GO" id="GO:0048039">
    <property type="term" value="F:ubiquinone binding"/>
    <property type="evidence" value="ECO:0007669"/>
    <property type="project" value="TreeGrafter"/>
</dbReference>
<dbReference type="PANTHER" id="PTHR13337:SF5">
    <property type="entry name" value="MITOCHONDRIAL INNER MEMBRANE PROTEIN SHH4-RELATED"/>
    <property type="match status" value="1"/>
</dbReference>
<dbReference type="CDD" id="cd03496">
    <property type="entry name" value="SQR_TypeC_CybS"/>
    <property type="match status" value="1"/>
</dbReference>
<feature type="transmembrane region" description="Helical" evidence="10">
    <location>
        <begin position="74"/>
        <end position="94"/>
    </location>
</feature>
<evidence type="ECO:0000256" key="7">
    <source>
        <dbReference type="ARBA" id="ARBA00023128"/>
    </source>
</evidence>
<evidence type="ECO:0000256" key="1">
    <source>
        <dbReference type="ARBA" id="ARBA00004448"/>
    </source>
</evidence>
<dbReference type="SMR" id="A0A6C1DP96"/>